<evidence type="ECO:0000313" key="7">
    <source>
        <dbReference type="Proteomes" id="UP000549457"/>
    </source>
</evidence>
<comment type="caution">
    <text evidence="6">The sequence shown here is derived from an EMBL/GenBank/DDBJ whole genome shotgun (WGS) entry which is preliminary data.</text>
</comment>
<sequence length="439" mass="46652">MQAKTLSATLAFLALATPGLAEVTVLGWPGGPEEIALRAAAEAYNAREGLPEEDRVALLFTSRDGFYDKLAADLAAGTTAFDAQQIATYSIGRYAPFMTPVDLGPDAATTFGDSVLATMQFDGKQYGVPTDLSLHFLYYRTDLVDALLKDADASKRYAEIAQKYLGEALTPKAPDEWTWRDWAATALYFTKGVNPDSPTRYGTVLQMKNLLFNIMVFQSLPRAYGGDWTDEVGKVTVDSEAYRTGLDLYKMLYDAGATPPDSTGYEFAEANAAYASGQVATMVQWNAAAAELTDPEKAPVVAAVTATIAPPAGPAGRFTHVHSLGLGLNAASTHKEGAQRFLQWLATPEAMATYARAGGAPGLTGAALEAVVGERPDLAPLGEYASQYGYVMRGGTSANALAIYQLQAAEFTGYWAGTQSLDQALANTTKGMTGFLAGK</sequence>
<evidence type="ECO:0000256" key="2">
    <source>
        <dbReference type="ARBA" id="ARBA00008520"/>
    </source>
</evidence>
<keyword evidence="6" id="KW-0762">Sugar transport</keyword>
<dbReference type="PANTHER" id="PTHR43649:SF34">
    <property type="entry name" value="ABC TRANSPORTER PERIPLASMIC-BINDING PROTEIN YCJN-RELATED"/>
    <property type="match status" value="1"/>
</dbReference>
<evidence type="ECO:0000256" key="5">
    <source>
        <dbReference type="SAM" id="SignalP"/>
    </source>
</evidence>
<dbReference type="Pfam" id="PF01547">
    <property type="entry name" value="SBP_bac_1"/>
    <property type="match status" value="1"/>
</dbReference>
<dbReference type="EMBL" id="JACHFM010000008">
    <property type="protein sequence ID" value="MBB5224494.1"/>
    <property type="molecule type" value="Genomic_DNA"/>
</dbReference>
<name>A0A840STI8_9RHOB</name>
<evidence type="ECO:0000256" key="1">
    <source>
        <dbReference type="ARBA" id="ARBA00004418"/>
    </source>
</evidence>
<comment type="similarity">
    <text evidence="2">Belongs to the bacterial solute-binding protein 1 family.</text>
</comment>
<keyword evidence="3" id="KW-0813">Transport</keyword>
<evidence type="ECO:0000256" key="4">
    <source>
        <dbReference type="ARBA" id="ARBA00022729"/>
    </source>
</evidence>
<dbReference type="Proteomes" id="UP000549457">
    <property type="component" value="Unassembled WGS sequence"/>
</dbReference>
<dbReference type="Gene3D" id="3.40.190.10">
    <property type="entry name" value="Periplasmic binding protein-like II"/>
    <property type="match status" value="1"/>
</dbReference>
<organism evidence="6 7">
    <name type="scientific">Amaricoccus macauensis</name>
    <dbReference type="NCBI Taxonomy" id="57001"/>
    <lineage>
        <taxon>Bacteria</taxon>
        <taxon>Pseudomonadati</taxon>
        <taxon>Pseudomonadota</taxon>
        <taxon>Alphaproteobacteria</taxon>
        <taxon>Rhodobacterales</taxon>
        <taxon>Paracoccaceae</taxon>
        <taxon>Amaricoccus</taxon>
    </lineage>
</organism>
<keyword evidence="7" id="KW-1185">Reference proteome</keyword>
<reference evidence="6 7" key="1">
    <citation type="submission" date="2020-08" db="EMBL/GenBank/DDBJ databases">
        <title>Genomic Encyclopedia of Type Strains, Phase IV (KMG-IV): sequencing the most valuable type-strain genomes for metagenomic binning, comparative biology and taxonomic classification.</title>
        <authorList>
            <person name="Goeker M."/>
        </authorList>
    </citation>
    <scope>NUCLEOTIDE SEQUENCE [LARGE SCALE GENOMIC DNA]</scope>
    <source>
        <strain evidence="6 7">DSM 101730</strain>
    </source>
</reference>
<dbReference type="PANTHER" id="PTHR43649">
    <property type="entry name" value="ARABINOSE-BINDING PROTEIN-RELATED"/>
    <property type="match status" value="1"/>
</dbReference>
<dbReference type="SUPFAM" id="SSF53850">
    <property type="entry name" value="Periplasmic binding protein-like II"/>
    <property type="match status" value="1"/>
</dbReference>
<comment type="subcellular location">
    <subcellularLocation>
        <location evidence="1">Periplasm</location>
    </subcellularLocation>
</comment>
<feature type="chain" id="PRO_5032484956" evidence="5">
    <location>
        <begin position="22"/>
        <end position="439"/>
    </location>
</feature>
<dbReference type="InterPro" id="IPR050490">
    <property type="entry name" value="Bact_solute-bd_prot1"/>
</dbReference>
<evidence type="ECO:0000313" key="6">
    <source>
        <dbReference type="EMBL" id="MBB5224494.1"/>
    </source>
</evidence>
<dbReference type="RefSeq" id="WP_184155283.1">
    <property type="nucleotide sequence ID" value="NZ_JACHFM010000008.1"/>
</dbReference>
<keyword evidence="4 5" id="KW-0732">Signal</keyword>
<dbReference type="AlphaFoldDB" id="A0A840STI8"/>
<protein>
    <submittedName>
        <fullName evidence="6">Multiple sugar transport system substrate-binding protein</fullName>
    </submittedName>
</protein>
<proteinExistence type="inferred from homology"/>
<dbReference type="InterPro" id="IPR006059">
    <property type="entry name" value="SBP"/>
</dbReference>
<accession>A0A840STI8</accession>
<dbReference type="GO" id="GO:0042597">
    <property type="term" value="C:periplasmic space"/>
    <property type="evidence" value="ECO:0007669"/>
    <property type="project" value="UniProtKB-SubCell"/>
</dbReference>
<feature type="signal peptide" evidence="5">
    <location>
        <begin position="1"/>
        <end position="21"/>
    </location>
</feature>
<gene>
    <name evidence="6" type="ORF">HNP73_004465</name>
</gene>
<evidence type="ECO:0000256" key="3">
    <source>
        <dbReference type="ARBA" id="ARBA00022448"/>
    </source>
</evidence>